<reference evidence="8 9" key="1">
    <citation type="journal article" date="2014" name="PLoS Genet.">
        <title>Analysis of the Phlebiopsis gigantea genome, transcriptome and secretome provides insight into its pioneer colonization strategies of wood.</title>
        <authorList>
            <person name="Hori C."/>
            <person name="Ishida T."/>
            <person name="Igarashi K."/>
            <person name="Samejima M."/>
            <person name="Suzuki H."/>
            <person name="Master E."/>
            <person name="Ferreira P."/>
            <person name="Ruiz-Duenas F.J."/>
            <person name="Held B."/>
            <person name="Canessa P."/>
            <person name="Larrondo L.F."/>
            <person name="Schmoll M."/>
            <person name="Druzhinina I.S."/>
            <person name="Kubicek C.P."/>
            <person name="Gaskell J.A."/>
            <person name="Kersten P."/>
            <person name="St John F."/>
            <person name="Glasner J."/>
            <person name="Sabat G."/>
            <person name="Splinter BonDurant S."/>
            <person name="Syed K."/>
            <person name="Yadav J."/>
            <person name="Mgbeahuruike A.C."/>
            <person name="Kovalchuk A."/>
            <person name="Asiegbu F.O."/>
            <person name="Lackner G."/>
            <person name="Hoffmeister D."/>
            <person name="Rencoret J."/>
            <person name="Gutierrez A."/>
            <person name="Sun H."/>
            <person name="Lindquist E."/>
            <person name="Barry K."/>
            <person name="Riley R."/>
            <person name="Grigoriev I.V."/>
            <person name="Henrissat B."/>
            <person name="Kues U."/>
            <person name="Berka R.M."/>
            <person name="Martinez A.T."/>
            <person name="Covert S.F."/>
            <person name="Blanchette R.A."/>
            <person name="Cullen D."/>
        </authorList>
    </citation>
    <scope>NUCLEOTIDE SEQUENCE [LARGE SCALE GENOMIC DNA]</scope>
    <source>
        <strain evidence="8 9">11061_1 CR5-6</strain>
    </source>
</reference>
<evidence type="ECO:0000256" key="1">
    <source>
        <dbReference type="ARBA" id="ARBA00001971"/>
    </source>
</evidence>
<gene>
    <name evidence="8" type="ORF">PHLGIDRAFT_452917</name>
</gene>
<dbReference type="HOGENOM" id="CLU_536500_0_0_1"/>
<feature type="transmembrane region" description="Helical" evidence="7">
    <location>
        <begin position="20"/>
        <end position="42"/>
    </location>
</feature>
<dbReference type="PRINTS" id="PR00465">
    <property type="entry name" value="EP450IV"/>
</dbReference>
<dbReference type="STRING" id="745531.A0A0C3NNB0"/>
<evidence type="ECO:0000256" key="7">
    <source>
        <dbReference type="SAM" id="Phobius"/>
    </source>
</evidence>
<comment type="cofactor">
    <cofactor evidence="1 6">
        <name>heme</name>
        <dbReference type="ChEBI" id="CHEBI:30413"/>
    </cofactor>
</comment>
<dbReference type="GO" id="GO:0004497">
    <property type="term" value="F:monooxygenase activity"/>
    <property type="evidence" value="ECO:0007669"/>
    <property type="project" value="InterPro"/>
</dbReference>
<keyword evidence="7" id="KW-0812">Transmembrane</keyword>
<dbReference type="GO" id="GO:0005506">
    <property type="term" value="F:iron ion binding"/>
    <property type="evidence" value="ECO:0007669"/>
    <property type="project" value="InterPro"/>
</dbReference>
<proteinExistence type="inferred from homology"/>
<dbReference type="EMBL" id="KN840515">
    <property type="protein sequence ID" value="KIP06579.1"/>
    <property type="molecule type" value="Genomic_DNA"/>
</dbReference>
<keyword evidence="5 6" id="KW-0408">Iron</keyword>
<dbReference type="SUPFAM" id="SSF48264">
    <property type="entry name" value="Cytochrome P450"/>
    <property type="match status" value="1"/>
</dbReference>
<dbReference type="PANTHER" id="PTHR24304">
    <property type="entry name" value="CYTOCHROME P450 FAMILY 7"/>
    <property type="match status" value="1"/>
</dbReference>
<sequence>MLLLPLSFPIHRHLMSQFHLPAHAEFLLIIPVCALAFSLFSLRRLLARKRASVHYPPIIEIPPEDLFTRPLEAYEAALHGHGPVIGVRRKGRLEYIVDREHTKHVFADDRTLSFEQGVATILNLRFVISVRGGRFFKDVDRLVSAGMIPRIESITNKIFPIFMKHATQLVADGQKLGGVDFFTYTHHSIAESMLTVVMGQKYVNDVHLKIIEDMAHDIANMTGIYSNTSFFGRTFPGLWKFMTWMRIIFGTLLYRYFFVIGPHIWRELRESTFVPLHKSEKEYDDEEPLIHFMGRMFAREDGTVSPIDVFWSACLVLSLIFASVHQTAVVAVWIVYELAARPTYIAAIREELMSVAEPGPDGSLQLSYESLRNAQYLDSFIREVMRLKGDTLVTCRQTVQDTPMGDYVIPKGHLVYPLASLSHRSREYYGEDATVFDGFQWVDKNQPAVMVSPAYFPFGLNRWACPGRVLAVAEIKMIVFTLLGIAQPALEGGKYTVVDPLNATSVQPAGRLLLAPLDNSLFAL</sequence>
<feature type="transmembrane region" description="Helical" evidence="7">
    <location>
        <begin position="243"/>
        <end position="265"/>
    </location>
</feature>
<dbReference type="Gene3D" id="1.10.630.10">
    <property type="entry name" value="Cytochrome P450"/>
    <property type="match status" value="1"/>
</dbReference>
<evidence type="ECO:0000256" key="3">
    <source>
        <dbReference type="ARBA" id="ARBA00022617"/>
    </source>
</evidence>
<keyword evidence="3 6" id="KW-0349">Heme</keyword>
<accession>A0A0C3NNB0</accession>
<dbReference type="InterPro" id="IPR036396">
    <property type="entry name" value="Cyt_P450_sf"/>
</dbReference>
<keyword evidence="7" id="KW-1133">Transmembrane helix</keyword>
<dbReference type="OrthoDB" id="1844152at2759"/>
<comment type="similarity">
    <text evidence="2">Belongs to the cytochrome P450 family.</text>
</comment>
<name>A0A0C3NNB0_PHLG1</name>
<evidence type="ECO:0008006" key="10">
    <source>
        <dbReference type="Google" id="ProtNLM"/>
    </source>
</evidence>
<evidence type="ECO:0000256" key="5">
    <source>
        <dbReference type="ARBA" id="ARBA00023004"/>
    </source>
</evidence>
<keyword evidence="9" id="KW-1185">Reference proteome</keyword>
<dbReference type="PANTHER" id="PTHR24304:SF2">
    <property type="entry name" value="24-HYDROXYCHOLESTEROL 7-ALPHA-HYDROXYLASE"/>
    <property type="match status" value="1"/>
</dbReference>
<organism evidence="8 9">
    <name type="scientific">Phlebiopsis gigantea (strain 11061_1 CR5-6)</name>
    <name type="common">White-rot fungus</name>
    <name type="synonym">Peniophora gigantea</name>
    <dbReference type="NCBI Taxonomy" id="745531"/>
    <lineage>
        <taxon>Eukaryota</taxon>
        <taxon>Fungi</taxon>
        <taxon>Dikarya</taxon>
        <taxon>Basidiomycota</taxon>
        <taxon>Agaricomycotina</taxon>
        <taxon>Agaricomycetes</taxon>
        <taxon>Polyporales</taxon>
        <taxon>Phanerochaetaceae</taxon>
        <taxon>Phlebiopsis</taxon>
    </lineage>
</organism>
<dbReference type="Pfam" id="PF00067">
    <property type="entry name" value="p450"/>
    <property type="match status" value="1"/>
</dbReference>
<evidence type="ECO:0000313" key="8">
    <source>
        <dbReference type="EMBL" id="KIP06579.1"/>
    </source>
</evidence>
<dbReference type="GO" id="GO:0020037">
    <property type="term" value="F:heme binding"/>
    <property type="evidence" value="ECO:0007669"/>
    <property type="project" value="InterPro"/>
</dbReference>
<protein>
    <recommendedName>
        <fullName evidence="10">Cytochrome P450</fullName>
    </recommendedName>
</protein>
<dbReference type="InterPro" id="IPR001128">
    <property type="entry name" value="Cyt_P450"/>
</dbReference>
<dbReference type="GO" id="GO:0016705">
    <property type="term" value="F:oxidoreductase activity, acting on paired donors, with incorporation or reduction of molecular oxygen"/>
    <property type="evidence" value="ECO:0007669"/>
    <property type="project" value="InterPro"/>
</dbReference>
<feature type="binding site" description="axial binding residue" evidence="6">
    <location>
        <position position="465"/>
    </location>
    <ligand>
        <name>heme</name>
        <dbReference type="ChEBI" id="CHEBI:30413"/>
    </ligand>
    <ligandPart>
        <name>Fe</name>
        <dbReference type="ChEBI" id="CHEBI:18248"/>
    </ligandPart>
</feature>
<dbReference type="AlphaFoldDB" id="A0A0C3NNB0"/>
<keyword evidence="7" id="KW-0472">Membrane</keyword>
<dbReference type="Proteomes" id="UP000053257">
    <property type="component" value="Unassembled WGS sequence"/>
</dbReference>
<evidence type="ECO:0000256" key="2">
    <source>
        <dbReference type="ARBA" id="ARBA00010617"/>
    </source>
</evidence>
<evidence type="ECO:0000313" key="9">
    <source>
        <dbReference type="Proteomes" id="UP000053257"/>
    </source>
</evidence>
<dbReference type="InterPro" id="IPR050529">
    <property type="entry name" value="CYP450_sterol_14alpha_dmase"/>
</dbReference>
<evidence type="ECO:0000256" key="6">
    <source>
        <dbReference type="PIRSR" id="PIRSR602403-1"/>
    </source>
</evidence>
<dbReference type="InterPro" id="IPR002403">
    <property type="entry name" value="Cyt_P450_E_grp-IV"/>
</dbReference>
<evidence type="ECO:0000256" key="4">
    <source>
        <dbReference type="ARBA" id="ARBA00022723"/>
    </source>
</evidence>
<keyword evidence="4 6" id="KW-0479">Metal-binding</keyword>